<dbReference type="SUPFAM" id="SSF46689">
    <property type="entry name" value="Homeodomain-like"/>
    <property type="match status" value="2"/>
</dbReference>
<dbReference type="GO" id="GO:0043565">
    <property type="term" value="F:sequence-specific DNA binding"/>
    <property type="evidence" value="ECO:0007669"/>
    <property type="project" value="InterPro"/>
</dbReference>
<evidence type="ECO:0000313" key="7">
    <source>
        <dbReference type="Proteomes" id="UP000553957"/>
    </source>
</evidence>
<evidence type="ECO:0000259" key="5">
    <source>
        <dbReference type="PROSITE" id="PS01124"/>
    </source>
</evidence>
<dbReference type="SMART" id="SM00342">
    <property type="entry name" value="HTH_ARAC"/>
    <property type="match status" value="1"/>
</dbReference>
<dbReference type="Gene3D" id="1.10.10.60">
    <property type="entry name" value="Homeodomain-like"/>
    <property type="match status" value="1"/>
</dbReference>
<protein>
    <submittedName>
        <fullName evidence="6">AraC-like DNA-binding protein</fullName>
    </submittedName>
</protein>
<dbReference type="Pfam" id="PF12833">
    <property type="entry name" value="HTH_18"/>
    <property type="match status" value="1"/>
</dbReference>
<dbReference type="Proteomes" id="UP000553957">
    <property type="component" value="Unassembled WGS sequence"/>
</dbReference>
<proteinExistence type="predicted"/>
<feature type="region of interest" description="Disordered" evidence="4">
    <location>
        <begin position="271"/>
        <end position="291"/>
    </location>
</feature>
<evidence type="ECO:0000256" key="3">
    <source>
        <dbReference type="ARBA" id="ARBA00023163"/>
    </source>
</evidence>
<dbReference type="InterPro" id="IPR009057">
    <property type="entry name" value="Homeodomain-like_sf"/>
</dbReference>
<evidence type="ECO:0000256" key="1">
    <source>
        <dbReference type="ARBA" id="ARBA00023015"/>
    </source>
</evidence>
<dbReference type="Pfam" id="PF06719">
    <property type="entry name" value="AraC_N"/>
    <property type="match status" value="1"/>
</dbReference>
<evidence type="ECO:0000256" key="2">
    <source>
        <dbReference type="ARBA" id="ARBA00023125"/>
    </source>
</evidence>
<dbReference type="AlphaFoldDB" id="A0A841SDE2"/>
<organism evidence="6 7">
    <name type="scientific">Kribbella sandramycini</name>
    <dbReference type="NCBI Taxonomy" id="60450"/>
    <lineage>
        <taxon>Bacteria</taxon>
        <taxon>Bacillati</taxon>
        <taxon>Actinomycetota</taxon>
        <taxon>Actinomycetes</taxon>
        <taxon>Propionibacteriales</taxon>
        <taxon>Kribbellaceae</taxon>
        <taxon>Kribbella</taxon>
    </lineage>
</organism>
<dbReference type="PROSITE" id="PS00041">
    <property type="entry name" value="HTH_ARAC_FAMILY_1"/>
    <property type="match status" value="1"/>
</dbReference>
<accession>A0A841SDE2</accession>
<gene>
    <name evidence="6" type="ORF">HNR71_003082</name>
</gene>
<keyword evidence="3" id="KW-0804">Transcription</keyword>
<dbReference type="RefSeq" id="WP_202885520.1">
    <property type="nucleotide sequence ID" value="NZ_BAAAGT010000003.1"/>
</dbReference>
<keyword evidence="1" id="KW-0805">Transcription regulation</keyword>
<keyword evidence="2 6" id="KW-0238">DNA-binding</keyword>
<reference evidence="6 7" key="1">
    <citation type="submission" date="2020-08" db="EMBL/GenBank/DDBJ databases">
        <title>Sequencing the genomes of 1000 actinobacteria strains.</title>
        <authorList>
            <person name="Klenk H.-P."/>
        </authorList>
    </citation>
    <scope>NUCLEOTIDE SEQUENCE [LARGE SCALE GENOMIC DNA]</scope>
    <source>
        <strain evidence="6 7">DSM 15626</strain>
    </source>
</reference>
<dbReference type="PANTHER" id="PTHR43436:SF1">
    <property type="entry name" value="TRANSCRIPTIONAL REGULATORY PROTEIN"/>
    <property type="match status" value="1"/>
</dbReference>
<dbReference type="PANTHER" id="PTHR43436">
    <property type="entry name" value="ARAC-FAMILY TRANSCRIPTIONAL REGULATOR"/>
    <property type="match status" value="1"/>
</dbReference>
<feature type="domain" description="HTH araC/xylS-type" evidence="5">
    <location>
        <begin position="178"/>
        <end position="276"/>
    </location>
</feature>
<dbReference type="EMBL" id="JACHKF010000001">
    <property type="protein sequence ID" value="MBB6567445.1"/>
    <property type="molecule type" value="Genomic_DNA"/>
</dbReference>
<comment type="caution">
    <text evidence="6">The sequence shown here is derived from an EMBL/GenBank/DDBJ whole genome shotgun (WGS) entry which is preliminary data.</text>
</comment>
<sequence length="291" mass="31458">MTGAPDRRIEIGGMSLVQASRTTRPLGSTTTPTVGLVLQGAKQSALGDQVYDYRAGEFLVVTVDLPLVGRISEASERTPFVGLGLPLRKELIAALLLESPDQGRRSAVRSTPALAVSTADDQLLDAITRLLRLSRRPADYAVLAPGIIREIHWWLLTGSQQSLVRQLGDTESGTTLVAAAVRWIQEHVDQPLRVDELAAGVAAGVSTLNRHFRAATRLSPLQYQKALRLQQARLALLSSGADVARIGHQVGYTSLSQFSREYRRMFGVPPSVDRIPGPGSDKRFPEGIAAP</sequence>
<dbReference type="PROSITE" id="PS01124">
    <property type="entry name" value="HTH_ARAC_FAMILY_2"/>
    <property type="match status" value="1"/>
</dbReference>
<dbReference type="InterPro" id="IPR018062">
    <property type="entry name" value="HTH_AraC-typ_CS"/>
</dbReference>
<evidence type="ECO:0000256" key="4">
    <source>
        <dbReference type="SAM" id="MobiDB-lite"/>
    </source>
</evidence>
<name>A0A841SDE2_9ACTN</name>
<evidence type="ECO:0000313" key="6">
    <source>
        <dbReference type="EMBL" id="MBB6567445.1"/>
    </source>
</evidence>
<dbReference type="InterPro" id="IPR009594">
    <property type="entry name" value="Tscrpt_reg_HTH_AraC_N"/>
</dbReference>
<dbReference type="InterPro" id="IPR018060">
    <property type="entry name" value="HTH_AraC"/>
</dbReference>
<dbReference type="GO" id="GO:0003700">
    <property type="term" value="F:DNA-binding transcription factor activity"/>
    <property type="evidence" value="ECO:0007669"/>
    <property type="project" value="InterPro"/>
</dbReference>